<dbReference type="Proteomes" id="UP000008022">
    <property type="component" value="Unassembled WGS sequence"/>
</dbReference>
<feature type="compositionally biased region" description="Basic and acidic residues" evidence="1">
    <location>
        <begin position="82"/>
        <end position="104"/>
    </location>
</feature>
<sequence length="144" mass="14954">MESGTRDVSDSNAIDPVQDQRAGAVDPIVAIDPVSVEAAAIYHAVIIVDAGQTRCCQNLVKRGTCYQNLNCIKSFLSKTSRRASDRVEPAGRGRGRGGERRQREAQLGGPATASSRLGGDAVAAASGDGGRAEDGGHMKQGGFV</sequence>
<name>A0A0E0NPR9_ORYRU</name>
<evidence type="ECO:0000313" key="2">
    <source>
        <dbReference type="EnsemblPlants" id="ORUFI03G03640.1"/>
    </source>
</evidence>
<evidence type="ECO:0000256" key="1">
    <source>
        <dbReference type="SAM" id="MobiDB-lite"/>
    </source>
</evidence>
<protein>
    <submittedName>
        <fullName evidence="2">Uncharacterized protein</fullName>
    </submittedName>
</protein>
<feature type="region of interest" description="Disordered" evidence="1">
    <location>
        <begin position="79"/>
        <end position="144"/>
    </location>
</feature>
<accession>A0A0E0NPR9</accession>
<dbReference type="Gramene" id="ORUFI03G03640.1">
    <property type="protein sequence ID" value="ORUFI03G03640.1"/>
    <property type="gene ID" value="ORUFI03G03640"/>
</dbReference>
<organism evidence="2 3">
    <name type="scientific">Oryza rufipogon</name>
    <name type="common">Brownbeard rice</name>
    <name type="synonym">Asian wild rice</name>
    <dbReference type="NCBI Taxonomy" id="4529"/>
    <lineage>
        <taxon>Eukaryota</taxon>
        <taxon>Viridiplantae</taxon>
        <taxon>Streptophyta</taxon>
        <taxon>Embryophyta</taxon>
        <taxon>Tracheophyta</taxon>
        <taxon>Spermatophyta</taxon>
        <taxon>Magnoliopsida</taxon>
        <taxon>Liliopsida</taxon>
        <taxon>Poales</taxon>
        <taxon>Poaceae</taxon>
        <taxon>BOP clade</taxon>
        <taxon>Oryzoideae</taxon>
        <taxon>Oryzeae</taxon>
        <taxon>Oryzinae</taxon>
        <taxon>Oryza</taxon>
    </lineage>
</organism>
<reference evidence="2" key="2">
    <citation type="submission" date="2015-06" db="UniProtKB">
        <authorList>
            <consortium name="EnsemblPlants"/>
        </authorList>
    </citation>
    <scope>IDENTIFICATION</scope>
</reference>
<reference evidence="3" key="1">
    <citation type="submission" date="2013-06" db="EMBL/GenBank/DDBJ databases">
        <authorList>
            <person name="Zhao Q."/>
        </authorList>
    </citation>
    <scope>NUCLEOTIDE SEQUENCE</scope>
    <source>
        <strain evidence="3">cv. W1943</strain>
    </source>
</reference>
<dbReference type="AlphaFoldDB" id="A0A0E0NPR9"/>
<evidence type="ECO:0000313" key="3">
    <source>
        <dbReference type="Proteomes" id="UP000008022"/>
    </source>
</evidence>
<dbReference type="HOGENOM" id="CLU_1878759_0_0_1"/>
<keyword evidence="3" id="KW-1185">Reference proteome</keyword>
<dbReference type="OMA" id="EDGGHMK"/>
<proteinExistence type="predicted"/>
<dbReference type="EnsemblPlants" id="ORUFI03G03640.1">
    <property type="protein sequence ID" value="ORUFI03G03640.1"/>
    <property type="gene ID" value="ORUFI03G03640"/>
</dbReference>